<dbReference type="FunFam" id="3.30.300.30:FF:000002">
    <property type="entry name" value="Long-chain fatty acid transport protein 1"/>
    <property type="match status" value="1"/>
</dbReference>
<dbReference type="InterPro" id="IPR025110">
    <property type="entry name" value="AMP-bd_C"/>
</dbReference>
<dbReference type="RefSeq" id="XP_022334071.1">
    <property type="nucleotide sequence ID" value="XM_022478363.1"/>
</dbReference>
<organism evidence="10 11">
    <name type="scientific">Crassostrea virginica</name>
    <name type="common">Eastern oyster</name>
    <dbReference type="NCBI Taxonomy" id="6565"/>
    <lineage>
        <taxon>Eukaryota</taxon>
        <taxon>Metazoa</taxon>
        <taxon>Spiralia</taxon>
        <taxon>Lophotrochozoa</taxon>
        <taxon>Mollusca</taxon>
        <taxon>Bivalvia</taxon>
        <taxon>Autobranchia</taxon>
        <taxon>Pteriomorphia</taxon>
        <taxon>Ostreida</taxon>
        <taxon>Ostreoidea</taxon>
        <taxon>Ostreidae</taxon>
        <taxon>Crassostrea</taxon>
    </lineage>
</organism>
<dbReference type="RefSeq" id="XP_022334069.1">
    <property type="nucleotide sequence ID" value="XM_022478361.1"/>
</dbReference>
<evidence type="ECO:0000313" key="12">
    <source>
        <dbReference type="RefSeq" id="XP_022334070.1"/>
    </source>
</evidence>
<dbReference type="Pfam" id="PF00501">
    <property type="entry name" value="AMP-binding"/>
    <property type="match status" value="1"/>
</dbReference>
<dbReference type="PROSITE" id="PS00455">
    <property type="entry name" value="AMP_BINDING"/>
    <property type="match status" value="1"/>
</dbReference>
<dbReference type="GO" id="GO:0005789">
    <property type="term" value="C:endoplasmic reticulum membrane"/>
    <property type="evidence" value="ECO:0007669"/>
    <property type="project" value="TreeGrafter"/>
</dbReference>
<name>A0A8B8E2X4_CRAVI</name>
<evidence type="ECO:0000259" key="8">
    <source>
        <dbReference type="Pfam" id="PF00501"/>
    </source>
</evidence>
<dbReference type="Pfam" id="PF13193">
    <property type="entry name" value="AMP-binding_C"/>
    <property type="match status" value="1"/>
</dbReference>
<dbReference type="GeneID" id="111131033"/>
<keyword evidence="3" id="KW-0276">Fatty acid metabolism</keyword>
<dbReference type="AlphaFoldDB" id="A0A8B8E2X4"/>
<evidence type="ECO:0000256" key="4">
    <source>
        <dbReference type="ARBA" id="ARBA00026121"/>
    </source>
</evidence>
<dbReference type="RefSeq" id="XP_022334070.1">
    <property type="nucleotide sequence ID" value="XM_022478362.1"/>
</dbReference>
<proteinExistence type="inferred from homology"/>
<comment type="catalytic activity">
    <reaction evidence="5">
        <text>a very long-chain fatty acid + ATP + CoA = a very long-chain fatty acyl-CoA + AMP + diphosphate</text>
        <dbReference type="Rhea" id="RHEA:54536"/>
        <dbReference type="ChEBI" id="CHEBI:30616"/>
        <dbReference type="ChEBI" id="CHEBI:33019"/>
        <dbReference type="ChEBI" id="CHEBI:57287"/>
        <dbReference type="ChEBI" id="CHEBI:58950"/>
        <dbReference type="ChEBI" id="CHEBI:138261"/>
        <dbReference type="ChEBI" id="CHEBI:456215"/>
    </reaction>
    <physiologicalReaction direction="left-to-right" evidence="5">
        <dbReference type="Rhea" id="RHEA:54537"/>
    </physiologicalReaction>
</comment>
<keyword evidence="10" id="KW-1185">Reference proteome</keyword>
<dbReference type="PANTHER" id="PTHR43107:SF22">
    <property type="entry name" value="VERY LONG-CHAIN ACYL-COA SYNTHETASE"/>
    <property type="match status" value="1"/>
</dbReference>
<evidence type="ECO:0000256" key="5">
    <source>
        <dbReference type="ARBA" id="ARBA00036527"/>
    </source>
</evidence>
<dbReference type="InterPro" id="IPR045851">
    <property type="entry name" value="AMP-bd_C_sf"/>
</dbReference>
<feature type="domain" description="AMP-binding enzyme C-terminal" evidence="9">
    <location>
        <begin position="501"/>
        <end position="580"/>
    </location>
</feature>
<evidence type="ECO:0000313" key="13">
    <source>
        <dbReference type="RefSeq" id="XP_022334071.1"/>
    </source>
</evidence>
<comment type="catalytic activity">
    <reaction evidence="7">
        <text>tetracosanoate + ATP + CoA = tetracosanoyl-CoA + AMP + diphosphate</text>
        <dbReference type="Rhea" id="RHEA:33639"/>
        <dbReference type="ChEBI" id="CHEBI:30616"/>
        <dbReference type="ChEBI" id="CHEBI:31014"/>
        <dbReference type="ChEBI" id="CHEBI:33019"/>
        <dbReference type="ChEBI" id="CHEBI:57287"/>
        <dbReference type="ChEBI" id="CHEBI:65052"/>
        <dbReference type="ChEBI" id="CHEBI:456215"/>
    </reaction>
    <physiologicalReaction direction="left-to-right" evidence="7">
        <dbReference type="Rhea" id="RHEA:33640"/>
    </physiologicalReaction>
</comment>
<dbReference type="SUPFAM" id="SSF56801">
    <property type="entry name" value="Acetyl-CoA synthetase-like"/>
    <property type="match status" value="1"/>
</dbReference>
<accession>A0A8B8E2X4</accession>
<dbReference type="Gene3D" id="3.30.300.30">
    <property type="match status" value="1"/>
</dbReference>
<evidence type="ECO:0000256" key="2">
    <source>
        <dbReference type="ARBA" id="ARBA00022598"/>
    </source>
</evidence>
<dbReference type="GO" id="GO:0044539">
    <property type="term" value="P:long-chain fatty acid import into cell"/>
    <property type="evidence" value="ECO:0007669"/>
    <property type="project" value="TreeGrafter"/>
</dbReference>
<dbReference type="EC" id="6.2.1.3" evidence="4"/>
<reference evidence="11 12" key="1">
    <citation type="submission" date="2025-04" db="UniProtKB">
        <authorList>
            <consortium name="RefSeq"/>
        </authorList>
    </citation>
    <scope>IDENTIFICATION</scope>
    <source>
        <tissue evidence="11 12">Whole sample</tissue>
    </source>
</reference>
<protein>
    <recommendedName>
        <fullName evidence="4">long-chain-fatty-acid--CoA ligase</fullName>
        <ecNumber evidence="4">6.2.1.3</ecNumber>
    </recommendedName>
    <alternativeName>
        <fullName evidence="6">Long-chain-fatty-acid--CoA ligase</fullName>
    </alternativeName>
</protein>
<keyword evidence="2" id="KW-0436">Ligase</keyword>
<dbReference type="PANTHER" id="PTHR43107">
    <property type="entry name" value="LONG-CHAIN FATTY ACID TRANSPORT PROTEIN"/>
    <property type="match status" value="1"/>
</dbReference>
<evidence type="ECO:0000313" key="10">
    <source>
        <dbReference type="Proteomes" id="UP000694844"/>
    </source>
</evidence>
<evidence type="ECO:0000256" key="3">
    <source>
        <dbReference type="ARBA" id="ARBA00022832"/>
    </source>
</evidence>
<dbReference type="KEGG" id="cvn:111131033"/>
<dbReference type="Proteomes" id="UP000694844">
    <property type="component" value="Chromosome 4"/>
</dbReference>
<sequence>MPRTRDKVLMGLGGAAGLSVTAWQTMCPWLKYDLQFMKVGKNLGKKLAKDMEARRYIIEMFEDTVARCPKKTMIIFEDREYTYEFINEQAKRVANIAYEWKLKIGETVAIFIQNSPSFIWTFFGLQKIGLGVAFINYHNRSKPLLHTITVSKARALIIGPEEELFHAIEEIRSELDIPLYLFGKSNASVPHGYISWDDLMLNAPGAEICKSLRSSYTLVTPCIYIFTSGTTGLPKPAIVNQGKAIGFSKFLLFSELGPDDIVYTTTPLYHSAATLALFSVMEMGATMVLRVKFSASHYFDDCRRHGVTIAQYIGELARYLLHLPESPQDGNHKIQKMIGNGLRTDIWETFQKRFKIPKIVEFFGATEGTAAFVNTWGRVGSCGRISPLLNYLSPAKSHIVRYDPKTDAPMRNKEGRCIPCKIGEPGLLISGIPNPLVYSQGFYLGGKAVNDKKYVRNAFVKGDAFFNFGDLVYLDKDYFLYFKDRVGDTFRWKGENVSTNEVANILTGLRFIQDANVYGVEVPGADGRAGMAALLLKENVEFHTDLLPQIYHHCEENLPVYARPLFLRFIKAMPLTTTHKQKKVDYVKEGFDPARINDPLFRISYETKTFVPLTIENVGQFLAKSRL</sequence>
<keyword evidence="3" id="KW-0443">Lipid metabolism</keyword>
<comment type="similarity">
    <text evidence="1">Belongs to the ATP-dependent AMP-binding enzyme family.</text>
</comment>
<dbReference type="GO" id="GO:0005324">
    <property type="term" value="F:long-chain fatty acid transmembrane transporter activity"/>
    <property type="evidence" value="ECO:0007669"/>
    <property type="project" value="TreeGrafter"/>
</dbReference>
<feature type="domain" description="AMP-dependent synthetase/ligase" evidence="8">
    <location>
        <begin position="61"/>
        <end position="387"/>
    </location>
</feature>
<dbReference type="GO" id="GO:0005886">
    <property type="term" value="C:plasma membrane"/>
    <property type="evidence" value="ECO:0007669"/>
    <property type="project" value="TreeGrafter"/>
</dbReference>
<gene>
    <name evidence="11 12 13" type="primary">LOC111131033</name>
</gene>
<dbReference type="InterPro" id="IPR000873">
    <property type="entry name" value="AMP-dep_synth/lig_dom"/>
</dbReference>
<evidence type="ECO:0000313" key="11">
    <source>
        <dbReference type="RefSeq" id="XP_022334069.1"/>
    </source>
</evidence>
<dbReference type="OrthoDB" id="288590at2759"/>
<dbReference type="GO" id="GO:0004467">
    <property type="term" value="F:long-chain fatty acid-CoA ligase activity"/>
    <property type="evidence" value="ECO:0007669"/>
    <property type="project" value="UniProtKB-EC"/>
</dbReference>
<evidence type="ECO:0000259" key="9">
    <source>
        <dbReference type="Pfam" id="PF13193"/>
    </source>
</evidence>
<evidence type="ECO:0000256" key="7">
    <source>
        <dbReference type="ARBA" id="ARBA00048666"/>
    </source>
</evidence>
<dbReference type="InterPro" id="IPR042099">
    <property type="entry name" value="ANL_N_sf"/>
</dbReference>
<evidence type="ECO:0000256" key="1">
    <source>
        <dbReference type="ARBA" id="ARBA00006432"/>
    </source>
</evidence>
<dbReference type="InterPro" id="IPR020845">
    <property type="entry name" value="AMP-binding_CS"/>
</dbReference>
<dbReference type="Gene3D" id="3.40.50.12780">
    <property type="entry name" value="N-terminal domain of ligase-like"/>
    <property type="match status" value="1"/>
</dbReference>
<evidence type="ECO:0000256" key="6">
    <source>
        <dbReference type="ARBA" id="ARBA00041297"/>
    </source>
</evidence>